<dbReference type="InterPro" id="IPR003018">
    <property type="entry name" value="GAF"/>
</dbReference>
<dbReference type="RefSeq" id="WP_216941785.1">
    <property type="nucleotide sequence ID" value="NZ_CP077062.1"/>
</dbReference>
<dbReference type="EMBL" id="CP077062">
    <property type="protein sequence ID" value="QWZ09939.1"/>
    <property type="molecule type" value="Genomic_DNA"/>
</dbReference>
<dbReference type="InterPro" id="IPR012074">
    <property type="entry name" value="GAF_ANTAR"/>
</dbReference>
<dbReference type="Proteomes" id="UP000683575">
    <property type="component" value="Chromosome"/>
</dbReference>
<gene>
    <name evidence="2" type="ORF">KRR39_09530</name>
</gene>
<name>A0A975T2Z8_9ACTN</name>
<organism evidence="2 3">
    <name type="scientific">Nocardioides panacis</name>
    <dbReference type="NCBI Taxonomy" id="2849501"/>
    <lineage>
        <taxon>Bacteria</taxon>
        <taxon>Bacillati</taxon>
        <taxon>Actinomycetota</taxon>
        <taxon>Actinomycetes</taxon>
        <taxon>Propionibacteriales</taxon>
        <taxon>Nocardioidaceae</taxon>
        <taxon>Nocardioides</taxon>
    </lineage>
</organism>
<accession>A0A975T2Z8</accession>
<dbReference type="PIRSF" id="PIRSF036625">
    <property type="entry name" value="GAF_ANTAR"/>
    <property type="match status" value="1"/>
</dbReference>
<sequence>MDDATRMAQVFVELADTLTENFDVVDFLQTLTDRCVELLDADASGLMLTDQRGGLTLMAATLERARVLELFELQVQEGPCLECFTTGEAITNVDLAEAQRRWPTFSPAAVRAGFGGTHALPMRLRGQVIGALNLFTDEPVELSATDIGVGQAMADVATIGLLHQRNTHEQTILSEQLQSALHSRVLVEQAKGVLAARADISVNAAFVRMRTHARTHQLSLTEVATAVVEGTLTPSDIGARAQ</sequence>
<dbReference type="SMART" id="SM01012">
    <property type="entry name" value="ANTAR"/>
    <property type="match status" value="1"/>
</dbReference>
<dbReference type="Pfam" id="PF13185">
    <property type="entry name" value="GAF_2"/>
    <property type="match status" value="1"/>
</dbReference>
<evidence type="ECO:0000313" key="2">
    <source>
        <dbReference type="EMBL" id="QWZ09939.1"/>
    </source>
</evidence>
<proteinExistence type="predicted"/>
<dbReference type="SMART" id="SM00065">
    <property type="entry name" value="GAF"/>
    <property type="match status" value="1"/>
</dbReference>
<protein>
    <submittedName>
        <fullName evidence="2">GAF and ANTAR domain-containing protein</fullName>
    </submittedName>
</protein>
<keyword evidence="3" id="KW-1185">Reference proteome</keyword>
<feature type="domain" description="ANTAR" evidence="1">
    <location>
        <begin position="167"/>
        <end position="228"/>
    </location>
</feature>
<dbReference type="GO" id="GO:0003723">
    <property type="term" value="F:RNA binding"/>
    <property type="evidence" value="ECO:0007669"/>
    <property type="project" value="InterPro"/>
</dbReference>
<reference evidence="2" key="1">
    <citation type="submission" date="2021-06" db="EMBL/GenBank/DDBJ databases">
        <title>Complete genome sequence of Nocardioides sp. G188.</title>
        <authorList>
            <person name="Im W.-T."/>
        </authorList>
    </citation>
    <scope>NUCLEOTIDE SEQUENCE</scope>
    <source>
        <strain evidence="2">G188</strain>
    </source>
</reference>
<dbReference type="KEGG" id="nps:KRR39_09530"/>
<dbReference type="Pfam" id="PF03861">
    <property type="entry name" value="ANTAR"/>
    <property type="match status" value="1"/>
</dbReference>
<evidence type="ECO:0000259" key="1">
    <source>
        <dbReference type="PROSITE" id="PS50921"/>
    </source>
</evidence>
<dbReference type="AlphaFoldDB" id="A0A975T2Z8"/>
<dbReference type="InterPro" id="IPR005561">
    <property type="entry name" value="ANTAR"/>
</dbReference>
<evidence type="ECO:0000313" key="3">
    <source>
        <dbReference type="Proteomes" id="UP000683575"/>
    </source>
</evidence>
<dbReference type="PROSITE" id="PS50921">
    <property type="entry name" value="ANTAR"/>
    <property type="match status" value="1"/>
</dbReference>